<keyword evidence="1" id="KW-0560">Oxidoreductase</keyword>
<gene>
    <name evidence="1" type="ORF">GJ691_02360</name>
</gene>
<evidence type="ECO:0000313" key="2">
    <source>
        <dbReference type="Proteomes" id="UP000443153"/>
    </source>
</evidence>
<dbReference type="InterPro" id="IPR011008">
    <property type="entry name" value="Dimeric_a/b-barrel"/>
</dbReference>
<sequence>MQPPYYAVIFTNKRTEGENGYAEMAQKMEDLARKQTGFLGFESARDEIGISVSYWESLEDILKWKTNTEHLFAQQKGKSDWYAWYKVRICFVEREYGFNI</sequence>
<reference evidence="1 2" key="1">
    <citation type="submission" date="2019-11" db="EMBL/GenBank/DDBJ databases">
        <title>Maribacter lutea sp. nov., a marine bacterium isolated from intertidal sand.</title>
        <authorList>
            <person name="Liu A."/>
        </authorList>
    </citation>
    <scope>NUCLEOTIDE SEQUENCE [LARGE SCALE GENOMIC DNA]</scope>
    <source>
        <strain evidence="1 2">RZ05</strain>
    </source>
</reference>
<proteinExistence type="predicted"/>
<dbReference type="PANTHER" id="PTHR37811:SF2">
    <property type="entry name" value="ABM DOMAIN-CONTAINING PROTEIN"/>
    <property type="match status" value="1"/>
</dbReference>
<dbReference type="AlphaFoldDB" id="A0A6I2MIM5"/>
<dbReference type="Gene3D" id="3.30.70.100">
    <property type="match status" value="1"/>
</dbReference>
<keyword evidence="2" id="KW-1185">Reference proteome</keyword>
<accession>A0A6I2MIM5</accession>
<dbReference type="Proteomes" id="UP000443153">
    <property type="component" value="Unassembled WGS sequence"/>
</dbReference>
<dbReference type="RefSeq" id="WP_154363358.1">
    <property type="nucleotide sequence ID" value="NZ_WKJH01000001.1"/>
</dbReference>
<protein>
    <submittedName>
        <fullName evidence="1">Antibiotic biosynthesis monooxygenase</fullName>
    </submittedName>
</protein>
<dbReference type="OrthoDB" id="9798439at2"/>
<name>A0A6I2MIM5_9FLAO</name>
<evidence type="ECO:0000313" key="1">
    <source>
        <dbReference type="EMBL" id="MRX63002.1"/>
    </source>
</evidence>
<dbReference type="PANTHER" id="PTHR37811">
    <property type="entry name" value="BLL5343 PROTEIN"/>
    <property type="match status" value="1"/>
</dbReference>
<dbReference type="GO" id="GO:0004497">
    <property type="term" value="F:monooxygenase activity"/>
    <property type="evidence" value="ECO:0007669"/>
    <property type="project" value="UniProtKB-KW"/>
</dbReference>
<organism evidence="1 2">
    <name type="scientific">Maribacter luteus</name>
    <dbReference type="NCBI Taxonomy" id="2594478"/>
    <lineage>
        <taxon>Bacteria</taxon>
        <taxon>Pseudomonadati</taxon>
        <taxon>Bacteroidota</taxon>
        <taxon>Flavobacteriia</taxon>
        <taxon>Flavobacteriales</taxon>
        <taxon>Flavobacteriaceae</taxon>
        <taxon>Maribacter</taxon>
    </lineage>
</organism>
<dbReference type="InterPro" id="IPR052936">
    <property type="entry name" value="Jasmonate_Hydroxylase-like"/>
</dbReference>
<dbReference type="EMBL" id="WKJH01000001">
    <property type="protein sequence ID" value="MRX63002.1"/>
    <property type="molecule type" value="Genomic_DNA"/>
</dbReference>
<comment type="caution">
    <text evidence="1">The sequence shown here is derived from an EMBL/GenBank/DDBJ whole genome shotgun (WGS) entry which is preliminary data.</text>
</comment>
<keyword evidence="1" id="KW-0503">Monooxygenase</keyword>
<dbReference type="SUPFAM" id="SSF54909">
    <property type="entry name" value="Dimeric alpha+beta barrel"/>
    <property type="match status" value="1"/>
</dbReference>